<dbReference type="Proteomes" id="UP000532010">
    <property type="component" value="Unassembled WGS sequence"/>
</dbReference>
<dbReference type="NCBIfam" id="NF002458">
    <property type="entry name" value="PRK01641.1"/>
    <property type="match status" value="1"/>
</dbReference>
<keyword evidence="13" id="KW-1185">Reference proteome</keyword>
<organism evidence="12 13">
    <name type="scientific">Microvirga lupini</name>
    <dbReference type="NCBI Taxonomy" id="420324"/>
    <lineage>
        <taxon>Bacteria</taxon>
        <taxon>Pseudomonadati</taxon>
        <taxon>Pseudomonadota</taxon>
        <taxon>Alphaproteobacteria</taxon>
        <taxon>Hyphomicrobiales</taxon>
        <taxon>Methylobacteriaceae</taxon>
        <taxon>Microvirga</taxon>
    </lineage>
</organism>
<accession>A0A7W4VR53</accession>
<dbReference type="InterPro" id="IPR033940">
    <property type="entry name" value="IPMI_Swivel"/>
</dbReference>
<keyword evidence="7" id="KW-0432">Leucine biosynthesis</keyword>
<evidence type="ECO:0000256" key="7">
    <source>
        <dbReference type="ARBA" id="ARBA00022430"/>
    </source>
</evidence>
<feature type="domain" description="Aconitase A/isopropylmalate dehydratase small subunit swivel" evidence="11">
    <location>
        <begin position="1"/>
        <end position="123"/>
    </location>
</feature>
<protein>
    <recommendedName>
        <fullName evidence="6">3-isopropylmalate dehydratase</fullName>
        <ecNumber evidence="6">4.2.1.33</ecNumber>
    </recommendedName>
</protein>
<evidence type="ECO:0000259" key="11">
    <source>
        <dbReference type="Pfam" id="PF00694"/>
    </source>
</evidence>
<dbReference type="CDD" id="cd01577">
    <property type="entry name" value="IPMI_Swivel"/>
    <property type="match status" value="1"/>
</dbReference>
<evidence type="ECO:0000256" key="6">
    <source>
        <dbReference type="ARBA" id="ARBA00011998"/>
    </source>
</evidence>
<dbReference type="GO" id="GO:0003861">
    <property type="term" value="F:3-isopropylmalate dehydratase activity"/>
    <property type="evidence" value="ECO:0007669"/>
    <property type="project" value="UniProtKB-EC"/>
</dbReference>
<dbReference type="SUPFAM" id="SSF52016">
    <property type="entry name" value="LeuD/IlvD-like"/>
    <property type="match status" value="1"/>
</dbReference>
<dbReference type="EMBL" id="JACHWB010000009">
    <property type="protein sequence ID" value="MBB3021392.1"/>
    <property type="molecule type" value="Genomic_DNA"/>
</dbReference>
<dbReference type="GO" id="GO:0009316">
    <property type="term" value="C:3-isopropylmalate dehydratase complex"/>
    <property type="evidence" value="ECO:0007669"/>
    <property type="project" value="InterPro"/>
</dbReference>
<evidence type="ECO:0000256" key="4">
    <source>
        <dbReference type="ARBA" id="ARBA00009845"/>
    </source>
</evidence>
<comment type="pathway">
    <text evidence="3">Amino-acid biosynthesis; L-leucine biosynthesis; L-leucine from 3-methyl-2-oxobutanoate: step 2/4.</text>
</comment>
<comment type="catalytic activity">
    <reaction evidence="1">
        <text>(2R,3S)-3-isopropylmalate = (2S)-2-isopropylmalate</text>
        <dbReference type="Rhea" id="RHEA:32287"/>
        <dbReference type="ChEBI" id="CHEBI:1178"/>
        <dbReference type="ChEBI" id="CHEBI:35121"/>
        <dbReference type="EC" id="4.2.1.33"/>
    </reaction>
</comment>
<dbReference type="InterPro" id="IPR015928">
    <property type="entry name" value="Aconitase/3IPM_dehydase_swvl"/>
</dbReference>
<dbReference type="GO" id="GO:0009098">
    <property type="term" value="P:L-leucine biosynthetic process"/>
    <property type="evidence" value="ECO:0007669"/>
    <property type="project" value="UniProtKB-UniPathway"/>
</dbReference>
<comment type="subunit">
    <text evidence="5">Heterodimer of LeuC and LeuD.</text>
</comment>
<evidence type="ECO:0000256" key="1">
    <source>
        <dbReference type="ARBA" id="ARBA00000491"/>
    </source>
</evidence>
<comment type="function">
    <text evidence="2">Catalyzes the isomerization between 2-isopropylmalate and 3-isopropylmalate, via the formation of 2-isopropylmaleate.</text>
</comment>
<evidence type="ECO:0000313" key="13">
    <source>
        <dbReference type="Proteomes" id="UP000532010"/>
    </source>
</evidence>
<dbReference type="Gene3D" id="3.20.19.10">
    <property type="entry name" value="Aconitase, domain 4"/>
    <property type="match status" value="1"/>
</dbReference>
<dbReference type="Pfam" id="PF00694">
    <property type="entry name" value="Aconitase_C"/>
    <property type="match status" value="1"/>
</dbReference>
<dbReference type="InterPro" id="IPR000573">
    <property type="entry name" value="AconitaseA/IPMdHydase_ssu_swvl"/>
</dbReference>
<evidence type="ECO:0000256" key="9">
    <source>
        <dbReference type="ARBA" id="ARBA00023239"/>
    </source>
</evidence>
<evidence type="ECO:0000256" key="3">
    <source>
        <dbReference type="ARBA" id="ARBA00004729"/>
    </source>
</evidence>
<gene>
    <name evidence="12" type="ORF">FHR70_004488</name>
</gene>
<dbReference type="AlphaFoldDB" id="A0A7W4VR53"/>
<keyword evidence="10" id="KW-0100">Branched-chain amino acid biosynthesis</keyword>
<dbReference type="PANTHER" id="PTHR43345:SF5">
    <property type="entry name" value="3-ISOPROPYLMALATE DEHYDRATASE SMALL SUBUNIT"/>
    <property type="match status" value="1"/>
</dbReference>
<keyword evidence="8" id="KW-0028">Amino-acid biosynthesis</keyword>
<comment type="similarity">
    <text evidence="4">Belongs to the LeuD family. LeuD type 1 subfamily.</text>
</comment>
<sequence length="206" mass="22717">MKPFTTIESHAAYLPATNIDTDIIFPARYLLLLDREGLGQYLFRDRRYEDDGTPVPDFVLNRAPFTDAKVLIAGSGFGCGSSREQAVWALTGHGICCVIAPSFGEIFASNSLKNGLLPLILSEELTADLGARAKIGAIFTIDLQNRVLKVDGEAVAPIDIPEDQRQALLNGWDETDILVKEEGERIAAFEQSHRAAQPWLFLETRL</sequence>
<keyword evidence="9 12" id="KW-0456">Lyase</keyword>
<dbReference type="PANTHER" id="PTHR43345">
    <property type="entry name" value="3-ISOPROPYLMALATE DEHYDRATASE SMALL SUBUNIT 2-RELATED-RELATED"/>
    <property type="match status" value="1"/>
</dbReference>
<dbReference type="NCBIfam" id="TIGR00171">
    <property type="entry name" value="leuD"/>
    <property type="match status" value="1"/>
</dbReference>
<dbReference type="InterPro" id="IPR050075">
    <property type="entry name" value="LeuD"/>
</dbReference>
<dbReference type="InterPro" id="IPR004431">
    <property type="entry name" value="3-IsopropMal_deHydase_ssu"/>
</dbReference>
<comment type="caution">
    <text evidence="12">The sequence shown here is derived from an EMBL/GenBank/DDBJ whole genome shotgun (WGS) entry which is preliminary data.</text>
</comment>
<evidence type="ECO:0000313" key="12">
    <source>
        <dbReference type="EMBL" id="MBB3021392.1"/>
    </source>
</evidence>
<reference evidence="12 13" key="1">
    <citation type="submission" date="2020-08" db="EMBL/GenBank/DDBJ databases">
        <title>The Agave Microbiome: Exploring the role of microbial communities in plant adaptations to desert environments.</title>
        <authorList>
            <person name="Partida-Martinez L.P."/>
        </authorList>
    </citation>
    <scope>NUCLEOTIDE SEQUENCE [LARGE SCALE GENOMIC DNA]</scope>
    <source>
        <strain evidence="12 13">AT3.9</strain>
    </source>
</reference>
<evidence type="ECO:0000256" key="5">
    <source>
        <dbReference type="ARBA" id="ARBA00011271"/>
    </source>
</evidence>
<dbReference type="EC" id="4.2.1.33" evidence="6"/>
<name>A0A7W4VR53_9HYPH</name>
<dbReference type="RefSeq" id="WP_183454214.1">
    <property type="nucleotide sequence ID" value="NZ_JACHWB010000009.1"/>
</dbReference>
<proteinExistence type="inferred from homology"/>
<evidence type="ECO:0000256" key="2">
    <source>
        <dbReference type="ARBA" id="ARBA00002695"/>
    </source>
</evidence>
<evidence type="ECO:0000256" key="10">
    <source>
        <dbReference type="ARBA" id="ARBA00023304"/>
    </source>
</evidence>
<dbReference type="UniPathway" id="UPA00048">
    <property type="reaction ID" value="UER00071"/>
</dbReference>
<evidence type="ECO:0000256" key="8">
    <source>
        <dbReference type="ARBA" id="ARBA00022605"/>
    </source>
</evidence>